<dbReference type="PANTHER" id="PTHR28259:SF1">
    <property type="entry name" value="FLUORIDE EXPORT PROTEIN 1-RELATED"/>
    <property type="match status" value="1"/>
</dbReference>
<comment type="subcellular location">
    <subcellularLocation>
        <location evidence="1 10">Cell membrane</location>
        <topology evidence="1 10">Multi-pass membrane protein</topology>
    </subcellularLocation>
</comment>
<evidence type="ECO:0000313" key="12">
    <source>
        <dbReference type="Proteomes" id="UP000031675"/>
    </source>
</evidence>
<evidence type="ECO:0000256" key="1">
    <source>
        <dbReference type="ARBA" id="ARBA00004651"/>
    </source>
</evidence>
<protein>
    <recommendedName>
        <fullName evidence="10">Fluoride-specific ion channel FluC</fullName>
    </recommendedName>
</protein>
<comment type="caution">
    <text evidence="10">Lacks conserved residue(s) required for the propagation of feature annotation.</text>
</comment>
<keyword evidence="10" id="KW-0406">Ion transport</keyword>
<evidence type="ECO:0000256" key="5">
    <source>
        <dbReference type="ARBA" id="ARBA00023136"/>
    </source>
</evidence>
<keyword evidence="3 10" id="KW-0812">Transmembrane</keyword>
<dbReference type="RefSeq" id="WP_040276039.1">
    <property type="nucleotide sequence ID" value="NZ_JROO01000042.1"/>
</dbReference>
<keyword evidence="10" id="KW-0479">Metal-binding</keyword>
<evidence type="ECO:0000256" key="6">
    <source>
        <dbReference type="ARBA" id="ARBA00023303"/>
    </source>
</evidence>
<feature type="transmembrane region" description="Helical" evidence="10">
    <location>
        <begin position="58"/>
        <end position="79"/>
    </location>
</feature>
<comment type="activity regulation">
    <text evidence="10">Na(+) is not transported, but it plays an essential structural role and its presence is essential for fluoride channel function.</text>
</comment>
<keyword evidence="10" id="KW-0915">Sodium</keyword>
<keyword evidence="4 10" id="KW-1133">Transmembrane helix</keyword>
<dbReference type="Proteomes" id="UP000031675">
    <property type="component" value="Unassembled WGS sequence"/>
</dbReference>
<evidence type="ECO:0000256" key="10">
    <source>
        <dbReference type="HAMAP-Rule" id="MF_00454"/>
    </source>
</evidence>
<dbReference type="GO" id="GO:0046872">
    <property type="term" value="F:metal ion binding"/>
    <property type="evidence" value="ECO:0007669"/>
    <property type="project" value="UniProtKB-KW"/>
</dbReference>
<dbReference type="GO" id="GO:0062054">
    <property type="term" value="F:fluoride channel activity"/>
    <property type="evidence" value="ECO:0007669"/>
    <property type="project" value="UniProtKB-UniRule"/>
</dbReference>
<dbReference type="EMBL" id="JROO01000042">
    <property type="protein sequence ID" value="KIH97161.1"/>
    <property type="molecule type" value="Genomic_DNA"/>
</dbReference>
<proteinExistence type="inferred from homology"/>
<dbReference type="GO" id="GO:0005886">
    <property type="term" value="C:plasma membrane"/>
    <property type="evidence" value="ECO:0007669"/>
    <property type="project" value="UniProtKB-SubCell"/>
</dbReference>
<reference evidence="12" key="1">
    <citation type="journal article" date="2015" name="Chem. Biol.">
        <title>Structure, bioactivity, and resistance mechanism of streptomonomicin, an unusual lasso Peptide from an understudied halophilic actinomycete.</title>
        <authorList>
            <person name="Metelev M."/>
            <person name="Tietz J.I."/>
            <person name="Melby J.O."/>
            <person name="Blair P.M."/>
            <person name="Zhu L."/>
            <person name="Livnat I."/>
            <person name="Severinov K."/>
            <person name="Mitchell D.A."/>
        </authorList>
    </citation>
    <scope>NUCLEOTIDE SEQUENCE [LARGE SCALE GENOMIC DNA]</scope>
    <source>
        <strain evidence="12">YIM 90003</strain>
    </source>
</reference>
<dbReference type="AlphaFoldDB" id="A0A0C2J700"/>
<keyword evidence="5 10" id="KW-0472">Membrane</keyword>
<evidence type="ECO:0000256" key="2">
    <source>
        <dbReference type="ARBA" id="ARBA00022475"/>
    </source>
</evidence>
<keyword evidence="12" id="KW-1185">Reference proteome</keyword>
<dbReference type="GO" id="GO:0140114">
    <property type="term" value="P:cellular detoxification of fluoride"/>
    <property type="evidence" value="ECO:0007669"/>
    <property type="project" value="UniProtKB-UniRule"/>
</dbReference>
<comment type="catalytic activity">
    <reaction evidence="8">
        <text>fluoride(in) = fluoride(out)</text>
        <dbReference type="Rhea" id="RHEA:76159"/>
        <dbReference type="ChEBI" id="CHEBI:17051"/>
    </reaction>
    <physiologicalReaction direction="left-to-right" evidence="8">
        <dbReference type="Rhea" id="RHEA:76160"/>
    </physiologicalReaction>
</comment>
<dbReference type="InterPro" id="IPR003691">
    <property type="entry name" value="FluC"/>
</dbReference>
<keyword evidence="6 10" id="KW-0407">Ion channel</keyword>
<comment type="similarity">
    <text evidence="7 10">Belongs to the fluoride channel Fluc/FEX (TC 1.A.43) family.</text>
</comment>
<sequence length="122" mass="12479">MTILLAALGAAIGAPLRYLADRFVQRRHDSAFPWGTHAANATACLLLGLAGGFTLPEWAADLVATGVLGALSTYSTFGYETFALLRERRRFLAFANAAASLAAGLGALLIGLAVAASVTGAA</sequence>
<feature type="transmembrane region" description="Helical" evidence="10">
    <location>
        <begin position="91"/>
        <end position="116"/>
    </location>
</feature>
<name>A0A0C2J700_9ACTN</name>
<evidence type="ECO:0000256" key="4">
    <source>
        <dbReference type="ARBA" id="ARBA00022989"/>
    </source>
</evidence>
<keyword evidence="2 10" id="KW-1003">Cell membrane</keyword>
<dbReference type="PANTHER" id="PTHR28259">
    <property type="entry name" value="FLUORIDE EXPORT PROTEIN 1-RELATED"/>
    <property type="match status" value="1"/>
</dbReference>
<evidence type="ECO:0000313" key="11">
    <source>
        <dbReference type="EMBL" id="KIH97161.1"/>
    </source>
</evidence>
<accession>A0A0C2J700</accession>
<dbReference type="STRING" id="183763.LP52_20805"/>
<evidence type="ECO:0000256" key="9">
    <source>
        <dbReference type="ARBA" id="ARBA00049940"/>
    </source>
</evidence>
<gene>
    <name evidence="10" type="primary">fluC</name>
    <name evidence="10" type="synonym">crcB</name>
    <name evidence="11" type="ORF">LP52_20805</name>
</gene>
<comment type="function">
    <text evidence="9 10">Fluoride-specific ion channel. Important for reducing fluoride concentration in the cell, thus reducing its toxicity.</text>
</comment>
<feature type="binding site" evidence="10">
    <location>
        <position position="69"/>
    </location>
    <ligand>
        <name>Na(+)</name>
        <dbReference type="ChEBI" id="CHEBI:29101"/>
        <note>structural</note>
    </ligand>
</feature>
<comment type="caution">
    <text evidence="11">The sequence shown here is derived from an EMBL/GenBank/DDBJ whole genome shotgun (WGS) entry which is preliminary data.</text>
</comment>
<evidence type="ECO:0000256" key="3">
    <source>
        <dbReference type="ARBA" id="ARBA00022692"/>
    </source>
</evidence>
<evidence type="ECO:0000256" key="7">
    <source>
        <dbReference type="ARBA" id="ARBA00035120"/>
    </source>
</evidence>
<organism evidence="11 12">
    <name type="scientific">Streptomonospora alba</name>
    <dbReference type="NCBI Taxonomy" id="183763"/>
    <lineage>
        <taxon>Bacteria</taxon>
        <taxon>Bacillati</taxon>
        <taxon>Actinomycetota</taxon>
        <taxon>Actinomycetes</taxon>
        <taxon>Streptosporangiales</taxon>
        <taxon>Nocardiopsidaceae</taxon>
        <taxon>Streptomonospora</taxon>
    </lineage>
</organism>
<evidence type="ECO:0000256" key="8">
    <source>
        <dbReference type="ARBA" id="ARBA00035585"/>
    </source>
</evidence>
<feature type="binding site" evidence="10">
    <location>
        <position position="72"/>
    </location>
    <ligand>
        <name>Na(+)</name>
        <dbReference type="ChEBI" id="CHEBI:29101"/>
        <note>structural</note>
    </ligand>
</feature>
<keyword evidence="10" id="KW-0813">Transport</keyword>
<dbReference type="HAMAP" id="MF_00454">
    <property type="entry name" value="FluC"/>
    <property type="match status" value="1"/>
</dbReference>
<dbReference type="Pfam" id="PF02537">
    <property type="entry name" value="CRCB"/>
    <property type="match status" value="1"/>
</dbReference>